<dbReference type="Pfam" id="PF09704">
    <property type="entry name" value="Cas_Cas5d"/>
    <property type="match status" value="1"/>
</dbReference>
<gene>
    <name evidence="3" type="ORF">KUI_0229</name>
</gene>
<comment type="similarity">
    <text evidence="2">Belongs to the CRISPR-associated protein Cas5 family. Subtype I-C/Dvulg subfamily.</text>
</comment>
<evidence type="ECO:0000313" key="4">
    <source>
        <dbReference type="Proteomes" id="UP000003121"/>
    </source>
</evidence>
<name>A0ABN4AX19_9BURK</name>
<dbReference type="PIRSF" id="PIRSF029950">
    <property type="entry name" value="Cas_CT1134"/>
    <property type="match status" value="1"/>
</dbReference>
<dbReference type="Gene3D" id="3.30.70.2660">
    <property type="match status" value="1"/>
</dbReference>
<keyword evidence="2" id="KW-0694">RNA-binding</keyword>
<comment type="function">
    <text evidence="2">CRISPR (clustered regularly interspaced short palindromic repeat) is an adaptive immune system that provides protection against mobile genetic elements (viruses, transposable elements and conjugative plasmids). CRISPR clusters contain spacers, sequences complementary to antecedent mobile elements, and target invading nucleic acids. CRISPR clusters are transcribed and processed into CRISPR RNA (crRNA).</text>
</comment>
<evidence type="ECO:0000256" key="2">
    <source>
        <dbReference type="PIRNR" id="PIRNR029950"/>
    </source>
</evidence>
<dbReference type="EC" id="3.1.-.-" evidence="2"/>
<accession>A0ABN4AX19</accession>
<evidence type="ECO:0000313" key="3">
    <source>
        <dbReference type="EMBL" id="AFN35330.1"/>
    </source>
</evidence>
<organism evidence="3 4">
    <name type="scientific">Taylorella equigenitalis ATCC 35865</name>
    <dbReference type="NCBI Taxonomy" id="743973"/>
    <lineage>
        <taxon>Bacteria</taxon>
        <taxon>Pseudomonadati</taxon>
        <taxon>Pseudomonadota</taxon>
        <taxon>Betaproteobacteria</taxon>
        <taxon>Burkholderiales</taxon>
        <taxon>Alcaligenaceae</taxon>
        <taxon>Taylorella</taxon>
    </lineage>
</organism>
<dbReference type="NCBIfam" id="TIGR02593">
    <property type="entry name" value="CRISPR_cas5"/>
    <property type="match status" value="1"/>
</dbReference>
<keyword evidence="2" id="KW-0540">Nuclease</keyword>
<keyword evidence="1 2" id="KW-0051">Antiviral defense</keyword>
<reference evidence="3 4" key="1">
    <citation type="journal article" date="2012" name="Vet. Microbiol.">
        <title>Comparative genomic analyses of the Taylorellae.</title>
        <authorList>
            <person name="Hauser H."/>
            <person name="Richter D.C."/>
            <person name="van Tonder A."/>
            <person name="Clark L."/>
            <person name="Preston A."/>
        </authorList>
    </citation>
    <scope>NUCLEOTIDE SEQUENCE [LARGE SCALE GENOMIC DNA]</scope>
    <source>
        <strain evidence="3 4">ATCC 35865</strain>
    </source>
</reference>
<dbReference type="Proteomes" id="UP000003121">
    <property type="component" value="Chromosome"/>
</dbReference>
<keyword evidence="4" id="KW-1185">Reference proteome</keyword>
<keyword evidence="2" id="KW-0255">Endonuclease</keyword>
<evidence type="ECO:0000256" key="1">
    <source>
        <dbReference type="ARBA" id="ARBA00023118"/>
    </source>
</evidence>
<keyword evidence="2" id="KW-0378">Hydrolase</keyword>
<dbReference type="InterPro" id="IPR010155">
    <property type="entry name" value="CRISPR-assoc_prot_Cas5d"/>
</dbReference>
<dbReference type="EMBL" id="CP003264">
    <property type="protein sequence ID" value="AFN35330.1"/>
    <property type="molecule type" value="Genomic_DNA"/>
</dbReference>
<sequence>MESNYLSFKVWGREALFTDPLTKLGGEKFTYQVPTYEAIKGIVKSIYWKPTFIWHIDKIRIINPIKMASKSMKPRKWNVDENSLSYYTYLTNVEYQVLAHFTWNENWVELEKDRNTEKHSSIAKRMLERGGRQDIFLGSRECQGYVEPCEFNSGNGFYDDADLTFGNMFHSYGYPEETGENKLINRFWSAEMKKGIISFPEINDPKLKLNFIREMRPTKCFGEESINNTNNLYSEKEE</sequence>
<protein>
    <recommendedName>
        <fullName evidence="2">pre-crRNA processing endonuclease</fullName>
        <ecNumber evidence="2">3.1.-.-</ecNumber>
    </recommendedName>
</protein>
<dbReference type="NCBIfam" id="TIGR01876">
    <property type="entry name" value="cas_Cas5d"/>
    <property type="match status" value="1"/>
</dbReference>
<dbReference type="RefSeq" id="WP_014840106.1">
    <property type="nucleotide sequence ID" value="NC_018108.1"/>
</dbReference>
<proteinExistence type="inferred from homology"/>
<dbReference type="InterPro" id="IPR013422">
    <property type="entry name" value="CRISPR-assoc_prot_Cas5_N"/>
</dbReference>
<dbReference type="InterPro" id="IPR021124">
    <property type="entry name" value="CRISPR-assoc_prot_Cas5"/>
</dbReference>